<evidence type="ECO:0000313" key="1">
    <source>
        <dbReference type="EMBL" id="KFB39433.1"/>
    </source>
</evidence>
<dbReference type="EnsemblMetazoa" id="ASIC006922-RA">
    <property type="protein sequence ID" value="ASIC006922-PA"/>
    <property type="gene ID" value="ASIC006922"/>
</dbReference>
<gene>
    <name evidence="1" type="ORF">ZHAS_00006922</name>
</gene>
<dbReference type="EMBL" id="KE524984">
    <property type="protein sequence ID" value="KFB39433.1"/>
    <property type="molecule type" value="Genomic_DNA"/>
</dbReference>
<sequence length="119" mass="13362">MVCQQLPTSVVFAVENGEANELTSSSVHCLSFFVVEDSMASGVFGNYHLWLCRFLHRISLTRLSTSPRSFRPTIRDSNSGEDLLLRWGKKSEPNRNHRIRMVSKVACGHFATSTTTDAK</sequence>
<organism evidence="1">
    <name type="scientific">Anopheles sinensis</name>
    <name type="common">Mosquito</name>
    <dbReference type="NCBI Taxonomy" id="74873"/>
    <lineage>
        <taxon>Eukaryota</taxon>
        <taxon>Metazoa</taxon>
        <taxon>Ecdysozoa</taxon>
        <taxon>Arthropoda</taxon>
        <taxon>Hexapoda</taxon>
        <taxon>Insecta</taxon>
        <taxon>Pterygota</taxon>
        <taxon>Neoptera</taxon>
        <taxon>Endopterygota</taxon>
        <taxon>Diptera</taxon>
        <taxon>Nematocera</taxon>
        <taxon>Culicoidea</taxon>
        <taxon>Culicidae</taxon>
        <taxon>Anophelinae</taxon>
        <taxon>Anopheles</taxon>
    </lineage>
</organism>
<dbReference type="AlphaFoldDB" id="A0A084VN89"/>
<accession>A0A084VN89</accession>
<reference evidence="1 3" key="1">
    <citation type="journal article" date="2014" name="BMC Genomics">
        <title>Genome sequence of Anopheles sinensis provides insight into genetics basis of mosquito competence for malaria parasites.</title>
        <authorList>
            <person name="Zhou D."/>
            <person name="Zhang D."/>
            <person name="Ding G."/>
            <person name="Shi L."/>
            <person name="Hou Q."/>
            <person name="Ye Y."/>
            <person name="Xu Y."/>
            <person name="Zhou H."/>
            <person name="Xiong C."/>
            <person name="Li S."/>
            <person name="Yu J."/>
            <person name="Hong S."/>
            <person name="Yu X."/>
            <person name="Zou P."/>
            <person name="Chen C."/>
            <person name="Chang X."/>
            <person name="Wang W."/>
            <person name="Lv Y."/>
            <person name="Sun Y."/>
            <person name="Ma L."/>
            <person name="Shen B."/>
            <person name="Zhu C."/>
        </authorList>
    </citation>
    <scope>NUCLEOTIDE SEQUENCE [LARGE SCALE GENOMIC DNA]</scope>
</reference>
<dbReference type="VEuPathDB" id="VectorBase:ASIC006922"/>
<evidence type="ECO:0000313" key="2">
    <source>
        <dbReference type="EnsemblMetazoa" id="ASIC006922-PA"/>
    </source>
</evidence>
<keyword evidence="3" id="KW-1185">Reference proteome</keyword>
<dbReference type="EMBL" id="ATLV01014728">
    <property type="status" value="NOT_ANNOTATED_CDS"/>
    <property type="molecule type" value="Genomic_DNA"/>
</dbReference>
<proteinExistence type="predicted"/>
<evidence type="ECO:0000313" key="3">
    <source>
        <dbReference type="Proteomes" id="UP000030765"/>
    </source>
</evidence>
<name>A0A084VN89_ANOSI</name>
<dbReference type="Proteomes" id="UP000030765">
    <property type="component" value="Unassembled WGS sequence"/>
</dbReference>
<reference evidence="2" key="2">
    <citation type="submission" date="2020-05" db="UniProtKB">
        <authorList>
            <consortium name="EnsemblMetazoa"/>
        </authorList>
    </citation>
    <scope>IDENTIFICATION</scope>
</reference>
<protein>
    <submittedName>
        <fullName evidence="1 2">Uncharacterized protein</fullName>
    </submittedName>
</protein>